<reference evidence="2 3" key="1">
    <citation type="journal article" date="2007" name="Virology">
        <title>Shared and species-specific features among ichnovirus genomes.</title>
        <authorList>
            <person name="Tanaka K."/>
            <person name="Lapointe R."/>
            <person name="Barney W.E."/>
            <person name="Makkay A.M."/>
            <person name="Stoltz D."/>
            <person name="Cusson M."/>
            <person name="Webb B.A."/>
        </authorList>
    </citation>
    <scope>NUCLEOTIDE SEQUENCE [LARGE SCALE GENOMIC DNA]</scope>
</reference>
<keyword evidence="1" id="KW-1133">Transmembrane helix</keyword>
<dbReference type="EMBL" id="AY935249">
    <property type="protein sequence ID" value="AAX24122.1"/>
    <property type="molecule type" value="Genomic_DNA"/>
</dbReference>
<keyword evidence="1" id="KW-0472">Membrane</keyword>
<evidence type="ECO:0000313" key="2">
    <source>
        <dbReference type="EMBL" id="AAX24122.1"/>
    </source>
</evidence>
<protein>
    <submittedName>
        <fullName evidence="2">B1.2</fullName>
    </submittedName>
</protein>
<dbReference type="RefSeq" id="YP_001031240.1">
    <property type="nucleotide sequence ID" value="NC_008956.1"/>
</dbReference>
<keyword evidence="1" id="KW-0812">Transmembrane</keyword>
<evidence type="ECO:0000313" key="3">
    <source>
        <dbReference type="Proteomes" id="UP000204242"/>
    </source>
</evidence>
<dbReference type="Proteomes" id="UP000204242">
    <property type="component" value="Genome"/>
</dbReference>
<accession>Q5BMB0</accession>
<feature type="transmembrane region" description="Helical" evidence="1">
    <location>
        <begin position="83"/>
        <end position="100"/>
    </location>
</feature>
<name>Q5BMB0_9VIRU</name>
<organism evidence="2 3">
    <name type="scientific">Ichnoviriform fugitivi</name>
    <dbReference type="NCBI Taxonomy" id="265522"/>
    <lineage>
        <taxon>Viruses</taxon>
        <taxon>Viruses incertae sedis</taxon>
        <taxon>Polydnaviriformidae</taxon>
        <taxon>Ichnoviriform</taxon>
    </lineage>
</organism>
<proteinExistence type="predicted"/>
<evidence type="ECO:0000256" key="1">
    <source>
        <dbReference type="SAM" id="Phobius"/>
    </source>
</evidence>
<sequence length="110" mass="12568">MVANPLSHSNEAVTIMLKASNHLSGVVKNYTKLFNKLLCHCKTQANHLHRYPLKRHTSTVELTNECAVLIYNRIVVVGYNNNAYLFIYVCLFVSIVIVHFEQSGNQQITY</sequence>